<reference evidence="1" key="4">
    <citation type="submission" date="2019-03" db="UniProtKB">
        <authorList>
            <consortium name="EnsemblPlants"/>
        </authorList>
    </citation>
    <scope>IDENTIFICATION</scope>
</reference>
<accession>A0A453JZF8</accession>
<dbReference type="AlphaFoldDB" id="A0A453JZF8"/>
<dbReference type="EnsemblPlants" id="AET5Gv20245700.2">
    <property type="protein sequence ID" value="AET5Gv20245700.2"/>
    <property type="gene ID" value="AET5Gv20245700"/>
</dbReference>
<reference evidence="1" key="3">
    <citation type="journal article" date="2017" name="Nature">
        <title>Genome sequence of the progenitor of the wheat D genome Aegilops tauschii.</title>
        <authorList>
            <person name="Luo M.C."/>
            <person name="Gu Y.Q."/>
            <person name="Puiu D."/>
            <person name="Wang H."/>
            <person name="Twardziok S.O."/>
            <person name="Deal K.R."/>
            <person name="Huo N."/>
            <person name="Zhu T."/>
            <person name="Wang L."/>
            <person name="Wang Y."/>
            <person name="McGuire P.E."/>
            <person name="Liu S."/>
            <person name="Long H."/>
            <person name="Ramasamy R.K."/>
            <person name="Rodriguez J.C."/>
            <person name="Van S.L."/>
            <person name="Yuan L."/>
            <person name="Wang Z."/>
            <person name="Xia Z."/>
            <person name="Xiao L."/>
            <person name="Anderson O.D."/>
            <person name="Ouyang S."/>
            <person name="Liang Y."/>
            <person name="Zimin A.V."/>
            <person name="Pertea G."/>
            <person name="Qi P."/>
            <person name="Bennetzen J.L."/>
            <person name="Dai X."/>
            <person name="Dawson M.W."/>
            <person name="Muller H.G."/>
            <person name="Kugler K."/>
            <person name="Rivarola-Duarte L."/>
            <person name="Spannagl M."/>
            <person name="Mayer K.F.X."/>
            <person name="Lu F.H."/>
            <person name="Bevan M.W."/>
            <person name="Leroy P."/>
            <person name="Li P."/>
            <person name="You F.M."/>
            <person name="Sun Q."/>
            <person name="Liu Z."/>
            <person name="Lyons E."/>
            <person name="Wicker T."/>
            <person name="Salzberg S.L."/>
            <person name="Devos K.M."/>
            <person name="Dvorak J."/>
        </authorList>
    </citation>
    <scope>NUCLEOTIDE SEQUENCE [LARGE SCALE GENOMIC DNA]</scope>
    <source>
        <strain evidence="1">cv. AL8/78</strain>
    </source>
</reference>
<evidence type="ECO:0000313" key="2">
    <source>
        <dbReference type="Proteomes" id="UP000015105"/>
    </source>
</evidence>
<dbReference type="Gramene" id="AET5Gv20245700.2">
    <property type="protein sequence ID" value="AET5Gv20245700.2"/>
    <property type="gene ID" value="AET5Gv20245700"/>
</dbReference>
<name>A0A453JZF8_AEGTS</name>
<evidence type="ECO:0000313" key="1">
    <source>
        <dbReference type="EnsemblPlants" id="AET5Gv20245700.2"/>
    </source>
</evidence>
<dbReference type="Proteomes" id="UP000015105">
    <property type="component" value="Chromosome 5D"/>
</dbReference>
<keyword evidence="2" id="KW-1185">Reference proteome</keyword>
<reference evidence="2" key="2">
    <citation type="journal article" date="2017" name="Nat. Plants">
        <title>The Aegilops tauschii genome reveals multiple impacts of transposons.</title>
        <authorList>
            <person name="Zhao G."/>
            <person name="Zou C."/>
            <person name="Li K."/>
            <person name="Wang K."/>
            <person name="Li T."/>
            <person name="Gao L."/>
            <person name="Zhang X."/>
            <person name="Wang H."/>
            <person name="Yang Z."/>
            <person name="Liu X."/>
            <person name="Jiang W."/>
            <person name="Mao L."/>
            <person name="Kong X."/>
            <person name="Jiao Y."/>
            <person name="Jia J."/>
        </authorList>
    </citation>
    <scope>NUCLEOTIDE SEQUENCE [LARGE SCALE GENOMIC DNA]</scope>
    <source>
        <strain evidence="2">cv. AL8/78</strain>
    </source>
</reference>
<organism evidence="1 2">
    <name type="scientific">Aegilops tauschii subsp. strangulata</name>
    <name type="common">Goatgrass</name>
    <dbReference type="NCBI Taxonomy" id="200361"/>
    <lineage>
        <taxon>Eukaryota</taxon>
        <taxon>Viridiplantae</taxon>
        <taxon>Streptophyta</taxon>
        <taxon>Embryophyta</taxon>
        <taxon>Tracheophyta</taxon>
        <taxon>Spermatophyta</taxon>
        <taxon>Magnoliopsida</taxon>
        <taxon>Liliopsida</taxon>
        <taxon>Poales</taxon>
        <taxon>Poaceae</taxon>
        <taxon>BOP clade</taxon>
        <taxon>Pooideae</taxon>
        <taxon>Triticodae</taxon>
        <taxon>Triticeae</taxon>
        <taxon>Triticinae</taxon>
        <taxon>Aegilops</taxon>
    </lineage>
</organism>
<proteinExistence type="predicted"/>
<protein>
    <submittedName>
        <fullName evidence="1">Uncharacterized protein</fullName>
    </submittedName>
</protein>
<reference evidence="2" key="1">
    <citation type="journal article" date="2014" name="Science">
        <title>Ancient hybridizations among the ancestral genomes of bread wheat.</title>
        <authorList>
            <consortium name="International Wheat Genome Sequencing Consortium,"/>
            <person name="Marcussen T."/>
            <person name="Sandve S.R."/>
            <person name="Heier L."/>
            <person name="Spannagl M."/>
            <person name="Pfeifer M."/>
            <person name="Jakobsen K.S."/>
            <person name="Wulff B.B."/>
            <person name="Steuernagel B."/>
            <person name="Mayer K.F."/>
            <person name="Olsen O.A."/>
        </authorList>
    </citation>
    <scope>NUCLEOTIDE SEQUENCE [LARGE SCALE GENOMIC DNA]</scope>
    <source>
        <strain evidence="2">cv. AL8/78</strain>
    </source>
</reference>
<sequence>MPVMYILVVLARQRIIKLVDGNREFLTIDKAIGENGFEAGDDNHLDEPRHDLYYEAQSFSDILDNE</sequence>
<reference evidence="1" key="5">
    <citation type="journal article" date="2021" name="G3 (Bethesda)">
        <title>Aegilops tauschii genome assembly Aet v5.0 features greater sequence contiguity and improved annotation.</title>
        <authorList>
            <person name="Wang L."/>
            <person name="Zhu T."/>
            <person name="Rodriguez J.C."/>
            <person name="Deal K.R."/>
            <person name="Dubcovsky J."/>
            <person name="McGuire P.E."/>
            <person name="Lux T."/>
            <person name="Spannagl M."/>
            <person name="Mayer K.F.X."/>
            <person name="Baldrich P."/>
            <person name="Meyers B.C."/>
            <person name="Huo N."/>
            <person name="Gu Y.Q."/>
            <person name="Zhou H."/>
            <person name="Devos K.M."/>
            <person name="Bennetzen J.L."/>
            <person name="Unver T."/>
            <person name="Budak H."/>
            <person name="Gulick P.J."/>
            <person name="Galiba G."/>
            <person name="Kalapos B."/>
            <person name="Nelson D.R."/>
            <person name="Li P."/>
            <person name="You F.M."/>
            <person name="Luo M.C."/>
            <person name="Dvorak J."/>
        </authorList>
    </citation>
    <scope>NUCLEOTIDE SEQUENCE [LARGE SCALE GENOMIC DNA]</scope>
    <source>
        <strain evidence="1">cv. AL8/78</strain>
    </source>
</reference>